<keyword evidence="2" id="KW-0808">Transferase</keyword>
<proteinExistence type="predicted"/>
<dbReference type="GO" id="GO:0005634">
    <property type="term" value="C:nucleus"/>
    <property type="evidence" value="ECO:0007669"/>
    <property type="project" value="TreeGrafter"/>
</dbReference>
<dbReference type="PROSITE" id="PS50011">
    <property type="entry name" value="PROTEIN_KINASE_DOM"/>
    <property type="match status" value="1"/>
</dbReference>
<dbReference type="PIRSF" id="PIRSF000654">
    <property type="entry name" value="Integrin-linked_kinase"/>
    <property type="match status" value="1"/>
</dbReference>
<evidence type="ECO:0000256" key="4">
    <source>
        <dbReference type="ARBA" id="ARBA00022777"/>
    </source>
</evidence>
<accession>A0A425DC47</accession>
<organism evidence="7 8">
    <name type="scientific">Aphanomyces astaci</name>
    <name type="common">Crayfish plague agent</name>
    <dbReference type="NCBI Taxonomy" id="112090"/>
    <lineage>
        <taxon>Eukaryota</taxon>
        <taxon>Sar</taxon>
        <taxon>Stramenopiles</taxon>
        <taxon>Oomycota</taxon>
        <taxon>Saprolegniomycetes</taxon>
        <taxon>Saprolegniales</taxon>
        <taxon>Verrucalvaceae</taxon>
        <taxon>Aphanomyces</taxon>
    </lineage>
</organism>
<dbReference type="Gene3D" id="1.10.510.10">
    <property type="entry name" value="Transferase(Phosphotransferase) domain 1"/>
    <property type="match status" value="1"/>
</dbReference>
<dbReference type="GO" id="GO:0004674">
    <property type="term" value="F:protein serine/threonine kinase activity"/>
    <property type="evidence" value="ECO:0007669"/>
    <property type="project" value="UniProtKB-KW"/>
</dbReference>
<keyword evidence="8" id="KW-1185">Reference proteome</keyword>
<dbReference type="InterPro" id="IPR000719">
    <property type="entry name" value="Prot_kinase_dom"/>
</dbReference>
<name>A0A425DC47_APHAT</name>
<evidence type="ECO:0000256" key="2">
    <source>
        <dbReference type="ARBA" id="ARBA00022679"/>
    </source>
</evidence>
<evidence type="ECO:0000313" key="7">
    <source>
        <dbReference type="EMBL" id="RQM26830.1"/>
    </source>
</evidence>
<evidence type="ECO:0000256" key="5">
    <source>
        <dbReference type="ARBA" id="ARBA00022840"/>
    </source>
</evidence>
<dbReference type="InterPro" id="IPR011009">
    <property type="entry name" value="Kinase-like_dom_sf"/>
</dbReference>
<keyword evidence="5" id="KW-0067">ATP-binding</keyword>
<feature type="domain" description="Protein kinase" evidence="6">
    <location>
        <begin position="56"/>
        <end position="325"/>
    </location>
</feature>
<dbReference type="EMBL" id="MZMZ02002217">
    <property type="protein sequence ID" value="RQM26830.1"/>
    <property type="molecule type" value="Genomic_DNA"/>
</dbReference>
<dbReference type="AlphaFoldDB" id="A0A425DC47"/>
<gene>
    <name evidence="7" type="ORF">B5M09_003452</name>
</gene>
<dbReference type="VEuPathDB" id="FungiDB:H257_05180"/>
<keyword evidence="1" id="KW-0723">Serine/threonine-protein kinase</keyword>
<dbReference type="Pfam" id="PF00069">
    <property type="entry name" value="Pkinase"/>
    <property type="match status" value="1"/>
</dbReference>
<evidence type="ECO:0000256" key="3">
    <source>
        <dbReference type="ARBA" id="ARBA00022741"/>
    </source>
</evidence>
<sequence length="356" mass="39773">MAENGKYTVLYPQHARTIQGAIRESPTNPKTTTSMMDMAMPHTTQDLYPHKLQPQYTQIRELANAIFGRVLLCVDNYTQTPVAIKCMNMQASQAKLSLLDNIVVNEDVAMEKQVLRTLSADGGHPNVLCLLNDFQHAGHDFLVLEYCAQGELFDVVSAQDRLALPAAQTFLRQVASGLQYMHSHGYAHCDLSLENVLVDVAGQAKLCDFGLAASLYEWKTGGVGKPFYMAPEMYTLQFYAPGAADVWSLGMMLFIMVTGSPLVQKAHSSDPTFRFIQTFGLRAIVSAWRMESLFSAEALDLLCRMLDPNPLTRMTLDEVLVHDFVYEDIPLPPVDDDVFGWMDTFLRSKKNPSMLS</sequence>
<evidence type="ECO:0000256" key="1">
    <source>
        <dbReference type="ARBA" id="ARBA00022527"/>
    </source>
</evidence>
<keyword evidence="4" id="KW-0418">Kinase</keyword>
<dbReference type="Proteomes" id="UP000284702">
    <property type="component" value="Unassembled WGS sequence"/>
</dbReference>
<reference evidence="7" key="1">
    <citation type="submission" date="2018-07" db="EMBL/GenBank/DDBJ databases">
        <title>Annotation of Aphanomyces astaci genome assembly.</title>
        <authorList>
            <person name="Studholme D.J."/>
        </authorList>
    </citation>
    <scope>NUCLEOTIDE SEQUENCE [LARGE SCALE GENOMIC DNA]</scope>
    <source>
        <strain evidence="7">Pc</strain>
    </source>
</reference>
<evidence type="ECO:0000313" key="8">
    <source>
        <dbReference type="Proteomes" id="UP000284702"/>
    </source>
</evidence>
<dbReference type="SUPFAM" id="SSF56112">
    <property type="entry name" value="Protein kinase-like (PK-like)"/>
    <property type="match status" value="1"/>
</dbReference>
<dbReference type="GO" id="GO:0005524">
    <property type="term" value="F:ATP binding"/>
    <property type="evidence" value="ECO:0007669"/>
    <property type="project" value="UniProtKB-KW"/>
</dbReference>
<protein>
    <recommendedName>
        <fullName evidence="6">Protein kinase domain-containing protein</fullName>
    </recommendedName>
</protein>
<evidence type="ECO:0000259" key="6">
    <source>
        <dbReference type="PROSITE" id="PS50011"/>
    </source>
</evidence>
<comment type="caution">
    <text evidence="7">The sequence shown here is derived from an EMBL/GenBank/DDBJ whole genome shotgun (WGS) entry which is preliminary data.</text>
</comment>
<dbReference type="PANTHER" id="PTHR24345">
    <property type="entry name" value="SERINE/THREONINE-PROTEIN KINASE PLK"/>
    <property type="match status" value="1"/>
</dbReference>
<dbReference type="PANTHER" id="PTHR24345:SF91">
    <property type="entry name" value="SERINE_THREONINE-PROTEIN KINASE PLK4"/>
    <property type="match status" value="1"/>
</dbReference>
<keyword evidence="3" id="KW-0547">Nucleotide-binding</keyword>